<sequence length="202" mass="21778">MYFTSGWAAILATGGTLAGVAITQLANTFANRSSRSHEHKHRVRSLIIDVDSAARQLHREIEYRASLTDHLANQTMSTRELMRPVAEASAELDVAIAALTIEAEDDLIAYAAQKVRKAALELEVATTSRDNASAVGYAAQLLEHAETLATDSGATVPPEFRDQYEALLQSAEPRGNSTLHPEEAAKSLDASCKVLIHLGSKL</sequence>
<accession>A0AA97CW92</accession>
<protein>
    <submittedName>
        <fullName evidence="1">Uncharacterized protein</fullName>
    </submittedName>
</protein>
<name>A0AA97CW92_9ACTN</name>
<gene>
    <name evidence="1" type="ORF">MP11Mi_10540</name>
</gene>
<organism evidence="1">
    <name type="scientific">Gordonia sp. MP11Mi</name>
    <dbReference type="NCBI Taxonomy" id="3022769"/>
    <lineage>
        <taxon>Bacteria</taxon>
        <taxon>Bacillati</taxon>
        <taxon>Actinomycetota</taxon>
        <taxon>Actinomycetes</taxon>
        <taxon>Mycobacteriales</taxon>
        <taxon>Gordoniaceae</taxon>
        <taxon>Gordonia</taxon>
    </lineage>
</organism>
<proteinExistence type="predicted"/>
<evidence type="ECO:0000313" key="1">
    <source>
        <dbReference type="EMBL" id="WOC11973.1"/>
    </source>
</evidence>
<reference evidence="1" key="1">
    <citation type="submission" date="2023-06" db="EMBL/GenBank/DDBJ databases">
        <title>Gordonia sp. nov. and Pseudochrobactrum sp. nov., two species isolated from the burying beetle Nicrophorus vespilloides.</title>
        <authorList>
            <person name="Poehlein A."/>
            <person name="Guzman J."/>
            <person name="Daniel R."/>
            <person name="Vilcinskas A."/>
        </authorList>
    </citation>
    <scope>NUCLEOTIDE SEQUENCE</scope>
    <source>
        <strain evidence="1">MP11Mi</strain>
    </source>
</reference>
<dbReference type="RefSeq" id="WP_420041240.1">
    <property type="nucleotide sequence ID" value="NZ_CP128986.1"/>
</dbReference>
<dbReference type="EMBL" id="CP128986">
    <property type="protein sequence ID" value="WOC11973.1"/>
    <property type="molecule type" value="Genomic_DNA"/>
</dbReference>
<dbReference type="AlphaFoldDB" id="A0AA97CW92"/>